<dbReference type="OrthoDB" id="5243299at2"/>
<evidence type="ECO:0000313" key="5">
    <source>
        <dbReference type="EMBL" id="EMY33515.1"/>
    </source>
</evidence>
<dbReference type="AlphaFoldDB" id="N1UWR6"/>
<comment type="pathway">
    <text evidence="1">Cofactor biosynthesis; riboflavin biosynthesis.</text>
</comment>
<dbReference type="InterPro" id="IPR024072">
    <property type="entry name" value="DHFR-like_dom_sf"/>
</dbReference>
<dbReference type="NCBIfam" id="NF010663">
    <property type="entry name" value="PRK14059.1-1"/>
    <property type="match status" value="1"/>
</dbReference>
<dbReference type="SUPFAM" id="SSF53597">
    <property type="entry name" value="Dihydrofolate reductase-like"/>
    <property type="match status" value="1"/>
</dbReference>
<dbReference type="EMBL" id="ANPE02000171">
    <property type="protein sequence ID" value="EMY33515.1"/>
    <property type="molecule type" value="Genomic_DNA"/>
</dbReference>
<keyword evidence="3" id="KW-0560">Oxidoreductase</keyword>
<dbReference type="PANTHER" id="PTHR38011">
    <property type="entry name" value="DIHYDROFOLATE REDUCTASE FAMILY PROTEIN (AFU_ORTHOLOGUE AFUA_8G06820)"/>
    <property type="match status" value="1"/>
</dbReference>
<proteinExistence type="predicted"/>
<dbReference type="InterPro" id="IPR002734">
    <property type="entry name" value="RibDG_C"/>
</dbReference>
<gene>
    <name evidence="5" type="ORF">D477_014441</name>
</gene>
<dbReference type="InterPro" id="IPR050765">
    <property type="entry name" value="Riboflavin_Biosynth_HTPR"/>
</dbReference>
<dbReference type="RefSeq" id="WP_005270326.1">
    <property type="nucleotide sequence ID" value="NZ_ANPE02000171.1"/>
</dbReference>
<evidence type="ECO:0000256" key="3">
    <source>
        <dbReference type="ARBA" id="ARBA00023002"/>
    </source>
</evidence>
<evidence type="ECO:0000256" key="1">
    <source>
        <dbReference type="ARBA" id="ARBA00005104"/>
    </source>
</evidence>
<sequence length="264" mass="28033">MASTSPGLAPINRIFPAPVTDASDEQLLEWYGELPRSGAWVRFNFVASLDGAATLDGRSGTLGNPVDQHVFQLLRRLADVLVVGAGTIRAEGYGGDLLGAEARDWRMRNGLADYPAFAIVSGSLDLDPRSALFAESPVRPLIFTSATADPARRRELAGVADIIDAGHERVEPGNIVRELAGRGLSQIHSEGGPILLGSFQSAGLVDELCLTLSPLLAGGTGPRIAAYVAEHRPQPLRLAHILESDSMLLLRYLADRPAPAFAPA</sequence>
<dbReference type="Gene3D" id="3.40.430.10">
    <property type="entry name" value="Dihydrofolate Reductase, subunit A"/>
    <property type="match status" value="1"/>
</dbReference>
<reference evidence="5 6" key="1">
    <citation type="journal article" date="2013" name="Genome Announc.">
        <title>Draft Genome Sequence of Arthrobacter crystallopoietes Strain BAB-32, Revealing Genes for Bioremediation.</title>
        <authorList>
            <person name="Joshi M.N."/>
            <person name="Pandit A.S."/>
            <person name="Sharma A."/>
            <person name="Pandya R.V."/>
            <person name="Desai S.M."/>
            <person name="Saxena A.K."/>
            <person name="Bagatharia S.B."/>
        </authorList>
    </citation>
    <scope>NUCLEOTIDE SEQUENCE [LARGE SCALE GENOMIC DNA]</scope>
    <source>
        <strain evidence="5 6">BAB-32</strain>
    </source>
</reference>
<comment type="caution">
    <text evidence="5">The sequence shown here is derived from an EMBL/GenBank/DDBJ whole genome shotgun (WGS) entry which is preliminary data.</text>
</comment>
<keyword evidence="6" id="KW-1185">Reference proteome</keyword>
<keyword evidence="2" id="KW-0521">NADP</keyword>
<dbReference type="PANTHER" id="PTHR38011:SF7">
    <property type="entry name" value="2,5-DIAMINO-6-RIBOSYLAMINO-4(3H)-PYRIMIDINONE 5'-PHOSPHATE REDUCTASE"/>
    <property type="match status" value="1"/>
</dbReference>
<organism evidence="5 6">
    <name type="scientific">Arthrobacter crystallopoietes BAB-32</name>
    <dbReference type="NCBI Taxonomy" id="1246476"/>
    <lineage>
        <taxon>Bacteria</taxon>
        <taxon>Bacillati</taxon>
        <taxon>Actinomycetota</taxon>
        <taxon>Actinomycetes</taxon>
        <taxon>Micrococcales</taxon>
        <taxon>Micrococcaceae</taxon>
        <taxon>Crystallibacter</taxon>
    </lineage>
</organism>
<dbReference type="GO" id="GO:0008703">
    <property type="term" value="F:5-amino-6-(5-phosphoribosylamino)uracil reductase activity"/>
    <property type="evidence" value="ECO:0007669"/>
    <property type="project" value="InterPro"/>
</dbReference>
<dbReference type="GO" id="GO:0009231">
    <property type="term" value="P:riboflavin biosynthetic process"/>
    <property type="evidence" value="ECO:0007669"/>
    <property type="project" value="InterPro"/>
</dbReference>
<feature type="domain" description="Bacterial bifunctional deaminase-reductase C-terminal" evidence="4">
    <location>
        <begin position="39"/>
        <end position="226"/>
    </location>
</feature>
<accession>N1UWR6</accession>
<evidence type="ECO:0000259" key="4">
    <source>
        <dbReference type="Pfam" id="PF01872"/>
    </source>
</evidence>
<evidence type="ECO:0000256" key="2">
    <source>
        <dbReference type="ARBA" id="ARBA00022857"/>
    </source>
</evidence>
<protein>
    <recommendedName>
        <fullName evidence="4">Bacterial bifunctional deaminase-reductase C-terminal domain-containing protein</fullName>
    </recommendedName>
</protein>
<evidence type="ECO:0000313" key="6">
    <source>
        <dbReference type="Proteomes" id="UP000010729"/>
    </source>
</evidence>
<dbReference type="Proteomes" id="UP000010729">
    <property type="component" value="Unassembled WGS sequence"/>
</dbReference>
<dbReference type="Pfam" id="PF01872">
    <property type="entry name" value="RibD_C"/>
    <property type="match status" value="1"/>
</dbReference>
<name>N1UWR6_9MICC</name>